<dbReference type="Proteomes" id="UP000295184">
    <property type="component" value="Unassembled WGS sequence"/>
</dbReference>
<dbReference type="SMART" id="SM00950">
    <property type="entry name" value="Piwi"/>
    <property type="match status" value="1"/>
</dbReference>
<dbReference type="InterPro" id="IPR003165">
    <property type="entry name" value="Piwi"/>
</dbReference>
<reference evidence="4 5" key="1">
    <citation type="submission" date="2019-03" db="EMBL/GenBank/DDBJ databases">
        <title>Genomic Encyclopedia of Type Strains, Phase IV (KMG-IV): sequencing the most valuable type-strain genomes for metagenomic binning, comparative biology and taxonomic classification.</title>
        <authorList>
            <person name="Goeker M."/>
        </authorList>
    </citation>
    <scope>NUCLEOTIDE SEQUENCE [LARGE SCALE GENOMIC DNA]</scope>
    <source>
        <strain evidence="4 5">DSM 100451</strain>
    </source>
</reference>
<feature type="domain" description="Piwi" evidence="3">
    <location>
        <begin position="723"/>
        <end position="1036"/>
    </location>
</feature>
<dbReference type="InterPro" id="IPR036397">
    <property type="entry name" value="RNaseH_sf"/>
</dbReference>
<sequence length="1048" mass="118107">MQILQLDEFLRSIKQNIDTPHSLLLGAGASIESGIPSAADCIWDWKREIYLSQNPGAIGNFDNSKSEGVRRVIQRWIDSQNIYPAENSAEEYSYFAEKAYPIADDRRKYFQHLVSNHDPSLGYHLISLLALENIIKSVWTTNFDGMTLKCAHQYSPLVPIEITAETSGRIYRGDVDKELLCIALHGDYKYGALKNTEKELDSQDGELVKALLHELTNRDLIVMGYSGRDQSLMNALQQVYSTKGAGKLFWCGYGTRVSSEVKALVEMANKNGRAAFYIPTEGFDSTMYAIARHCMSENREFLGKVDDIKKKLSITLEPQHSGFLQPNLTINKVVSTNAFPIAFPNQCYQFEVLLAPGEKQWDFCKMLGRDDVMAVPYKNLVYAWGSKSVIEEACKGKLKTNIELCPLSRATIAGNGTFRELLLKTLVHILAASHGLGHSKDKIWDTKEVLKYRVGAKTVTAYSGVRLALLFDNKYSYLTLVPSFMYADDAVLTREEKKQFADWFNAKVNNGRPNQNANEHIRKWVRKVIGNKRFSANYPLGSTTNFTFSVVNSSALVGVNFGKQASIQLPDTISPKRIIFSGIEYRDPTLRFCGTSMRGVAEDFHPMRGLISNAPVDYAMNSGVLHSAISVGVVCPDEHNQKFAQFISGLNRQSQAKHNTDYLISFPGFYQAFKTGLDLPDPNSSKWKQITASSEWDVHKAAVEFGDSIIRKIDQLSANSIDVILIYIPKEYEVFTSYTDGTVNYDLHDYIKAYAAQKQVATQFVREKTIESDLHCQIMWALSLALYVKSGRTPWVVNGIQPDTAFAGIGYSVMNGPSESNVVVGCSHIYSSDGRGMKYKLSKIQDYSFDRKKNPYLSEEEAYRIGLNIKELFYKSFSELPKRVVIHKRTPFRKEEVKGLVESLSSAGVKNIELLEITYEDNLKCFALNERCTQVDGYPVRRGMCFPIDKNTMYLFTHGIAPSVISPNRRYFQGGKSVPLPLKVVKHYGSGDMAQIATEILGLSKMNWNSFGLYSKLPCTIESSNEIARIGWLLSQFEGTLYDYRYFM</sequence>
<dbReference type="RefSeq" id="WP_242868331.1">
    <property type="nucleotide sequence ID" value="NZ_CABKVM010000015.1"/>
</dbReference>
<dbReference type="GO" id="GO:0003676">
    <property type="term" value="F:nucleic acid binding"/>
    <property type="evidence" value="ECO:0007669"/>
    <property type="project" value="InterPro"/>
</dbReference>
<dbReference type="SUPFAM" id="SSF52467">
    <property type="entry name" value="DHS-like NAD/FAD-binding domain"/>
    <property type="match status" value="1"/>
</dbReference>
<evidence type="ECO:0000256" key="1">
    <source>
        <dbReference type="ARBA" id="ARBA00035012"/>
    </source>
</evidence>
<dbReference type="CDD" id="cd04659">
    <property type="entry name" value="Piwi_piwi-like_ProArk"/>
    <property type="match status" value="1"/>
</dbReference>
<organism evidence="4 5">
    <name type="scientific">Allofournierella massiliensis</name>
    <dbReference type="NCBI Taxonomy" id="1650663"/>
    <lineage>
        <taxon>Bacteria</taxon>
        <taxon>Bacillati</taxon>
        <taxon>Bacillota</taxon>
        <taxon>Clostridia</taxon>
        <taxon>Eubacteriales</taxon>
        <taxon>Oscillospiraceae</taxon>
        <taxon>Allofournierella</taxon>
    </lineage>
</organism>
<dbReference type="InterPro" id="IPR012337">
    <property type="entry name" value="RNaseH-like_sf"/>
</dbReference>
<gene>
    <name evidence="4" type="ORF">EDD77_11735</name>
</gene>
<dbReference type="AlphaFoldDB" id="A0A4R1QNJ0"/>
<evidence type="ECO:0000256" key="2">
    <source>
        <dbReference type="ARBA" id="ARBA00035032"/>
    </source>
</evidence>
<dbReference type="Pfam" id="PF13289">
    <property type="entry name" value="SIR2_2"/>
    <property type="match status" value="1"/>
</dbReference>
<comment type="similarity">
    <text evidence="1">Belongs to the argonaute family. Long pAgo subfamily.</text>
</comment>
<proteinExistence type="inferred from homology"/>
<accession>A0A4R1QNJ0</accession>
<dbReference type="STRING" id="1650663.GCA_001486665_01319"/>
<protein>
    <recommendedName>
        <fullName evidence="2">Protein argonaute</fullName>
    </recommendedName>
</protein>
<dbReference type="SUPFAM" id="SSF53098">
    <property type="entry name" value="Ribonuclease H-like"/>
    <property type="match status" value="1"/>
</dbReference>
<comment type="caution">
    <text evidence="4">The sequence shown here is derived from an EMBL/GenBank/DDBJ whole genome shotgun (WGS) entry which is preliminary data.</text>
</comment>
<dbReference type="EMBL" id="SLUM01000017">
    <property type="protein sequence ID" value="TCL55306.1"/>
    <property type="molecule type" value="Genomic_DNA"/>
</dbReference>
<evidence type="ECO:0000313" key="5">
    <source>
        <dbReference type="Proteomes" id="UP000295184"/>
    </source>
</evidence>
<evidence type="ECO:0000313" key="4">
    <source>
        <dbReference type="EMBL" id="TCL55306.1"/>
    </source>
</evidence>
<dbReference type="Gene3D" id="3.40.50.1220">
    <property type="entry name" value="TPP-binding domain"/>
    <property type="match status" value="1"/>
</dbReference>
<dbReference type="InterPro" id="IPR029035">
    <property type="entry name" value="DHS-like_NAD/FAD-binding_dom"/>
</dbReference>
<dbReference type="Gene3D" id="3.30.420.10">
    <property type="entry name" value="Ribonuclease H-like superfamily/Ribonuclease H"/>
    <property type="match status" value="1"/>
</dbReference>
<dbReference type="Gene3D" id="3.40.50.2300">
    <property type="match status" value="1"/>
</dbReference>
<name>A0A4R1QNJ0_9FIRM</name>
<evidence type="ECO:0000259" key="3">
    <source>
        <dbReference type="SMART" id="SM00950"/>
    </source>
</evidence>